<feature type="transmembrane region" description="Helical" evidence="10">
    <location>
        <begin position="24"/>
        <end position="48"/>
    </location>
</feature>
<dbReference type="Pfam" id="PF03595">
    <property type="entry name" value="SLAC1"/>
    <property type="match status" value="1"/>
</dbReference>
<dbReference type="InterPro" id="IPR038665">
    <property type="entry name" value="Voltage-dep_anion_channel_sf"/>
</dbReference>
<evidence type="ECO:0000256" key="4">
    <source>
        <dbReference type="ARBA" id="ARBA00022475"/>
    </source>
</evidence>
<comment type="subcellular location">
    <subcellularLocation>
        <location evidence="1">Cell membrane</location>
        <topology evidence="1">Multi-pass membrane protein</topology>
    </subcellularLocation>
</comment>
<gene>
    <name evidence="11" type="ORF">P154DRAFT_497977</name>
</gene>
<evidence type="ECO:0000256" key="9">
    <source>
        <dbReference type="ARBA" id="ARBA00072906"/>
    </source>
</evidence>
<feature type="transmembrane region" description="Helical" evidence="10">
    <location>
        <begin position="202"/>
        <end position="222"/>
    </location>
</feature>
<dbReference type="GO" id="GO:0000319">
    <property type="term" value="F:sulfite transmembrane transporter activity"/>
    <property type="evidence" value="ECO:0007669"/>
    <property type="project" value="TreeGrafter"/>
</dbReference>
<evidence type="ECO:0000256" key="5">
    <source>
        <dbReference type="ARBA" id="ARBA00022692"/>
    </source>
</evidence>
<keyword evidence="7 10" id="KW-0472">Membrane</keyword>
<dbReference type="PANTHER" id="PTHR31686">
    <property type="match status" value="1"/>
</dbReference>
<accession>A0A6A5W6N8</accession>
<evidence type="ECO:0000256" key="1">
    <source>
        <dbReference type="ARBA" id="ARBA00004651"/>
    </source>
</evidence>
<sequence>MGTGIVSIILHAFSEQYPEHHGVLHVLSIAFFVLNCVLFTIIMVITVLRYTLYPATWSLMLSEPTQSLFLGTIPMGFATIVNMFVAICVPSWGGVTWRFAWGMWWLDVVVSVVICFGLPFQMMTKHRVAHETMTAVWLLPVVSTIVAAASGAVVADCLPDPRFSLWTILTSYVLWGTGVPIAFVIMTIYFHRLTVHKLPPQAVIASVFLPLGPMGQGGYGIMELGAQAKRIFPDLGTLHPAAGEILYVQGWLIAIIMWGFGLLWFFLAVASISRSKFPFNMGWWGFTFPLGTFAMSTLTMAQELPSQFFKILGTIFGTCVILLWFVVMAGTVKNILYGQLFEAPCLKSLEKECARAKSQKEERETV</sequence>
<organism evidence="11 12">
    <name type="scientific">Amniculicola lignicola CBS 123094</name>
    <dbReference type="NCBI Taxonomy" id="1392246"/>
    <lineage>
        <taxon>Eukaryota</taxon>
        <taxon>Fungi</taxon>
        <taxon>Dikarya</taxon>
        <taxon>Ascomycota</taxon>
        <taxon>Pezizomycotina</taxon>
        <taxon>Dothideomycetes</taxon>
        <taxon>Pleosporomycetidae</taxon>
        <taxon>Pleosporales</taxon>
        <taxon>Amniculicolaceae</taxon>
        <taxon>Amniculicola</taxon>
    </lineage>
</organism>
<comment type="similarity">
    <text evidence="2">Belongs to the tellurite-resistance/dicarboxylate transporter (TDT) family.</text>
</comment>
<evidence type="ECO:0000256" key="2">
    <source>
        <dbReference type="ARBA" id="ARBA00008566"/>
    </source>
</evidence>
<keyword evidence="12" id="KW-1185">Reference proteome</keyword>
<dbReference type="FunFam" id="1.50.10.150:FF:000004">
    <property type="entry name" value="Malic acid transporter"/>
    <property type="match status" value="1"/>
</dbReference>
<feature type="transmembrane region" description="Helical" evidence="10">
    <location>
        <begin position="245"/>
        <end position="269"/>
    </location>
</feature>
<dbReference type="AlphaFoldDB" id="A0A6A5W6N8"/>
<feature type="transmembrane region" description="Helical" evidence="10">
    <location>
        <begin position="68"/>
        <end position="93"/>
    </location>
</feature>
<evidence type="ECO:0000256" key="6">
    <source>
        <dbReference type="ARBA" id="ARBA00022989"/>
    </source>
</evidence>
<keyword evidence="5 10" id="KW-0812">Transmembrane</keyword>
<dbReference type="Gene3D" id="1.50.10.150">
    <property type="entry name" value="Voltage-dependent anion channel"/>
    <property type="match status" value="1"/>
</dbReference>
<evidence type="ECO:0000256" key="10">
    <source>
        <dbReference type="SAM" id="Phobius"/>
    </source>
</evidence>
<evidence type="ECO:0000313" key="12">
    <source>
        <dbReference type="Proteomes" id="UP000799779"/>
    </source>
</evidence>
<feature type="transmembrane region" description="Helical" evidence="10">
    <location>
        <begin position="165"/>
        <end position="190"/>
    </location>
</feature>
<dbReference type="Proteomes" id="UP000799779">
    <property type="component" value="Unassembled WGS sequence"/>
</dbReference>
<dbReference type="OrthoDB" id="1099at2759"/>
<name>A0A6A5W6N8_9PLEO</name>
<dbReference type="CDD" id="cd09318">
    <property type="entry name" value="TDT_SSU1"/>
    <property type="match status" value="1"/>
</dbReference>
<dbReference type="EMBL" id="ML977621">
    <property type="protein sequence ID" value="KAF1996748.1"/>
    <property type="molecule type" value="Genomic_DNA"/>
</dbReference>
<keyword evidence="3" id="KW-0813">Transport</keyword>
<proteinExistence type="inferred from homology"/>
<evidence type="ECO:0000256" key="3">
    <source>
        <dbReference type="ARBA" id="ARBA00022448"/>
    </source>
</evidence>
<feature type="transmembrane region" description="Helical" evidence="10">
    <location>
        <begin position="99"/>
        <end position="120"/>
    </location>
</feature>
<evidence type="ECO:0000256" key="8">
    <source>
        <dbReference type="ARBA" id="ARBA00056100"/>
    </source>
</evidence>
<comment type="function">
    <text evidence="8">Sulphite efflux pump required for the secretion of sulphite as a reducing agent. In the presence of sulphite, cystine in keratin is directly cleaved to cysteine and S-sulphocysteine, and thereby, reduced proteins become accessible to hydrolysis by a variety of secreted endo- and exoproteases. Excretion of sulphite mediated by an efflux pump also represents a detoxification pathway for dermatophytes during infection of the epidermal stratum corneum, hair and nails, which are rich in cysteine.</text>
</comment>
<feature type="transmembrane region" description="Helical" evidence="10">
    <location>
        <begin position="281"/>
        <end position="301"/>
    </location>
</feature>
<dbReference type="InterPro" id="IPR004695">
    <property type="entry name" value="SLAC1/Mae1/Ssu1/TehA"/>
</dbReference>
<dbReference type="InterPro" id="IPR051629">
    <property type="entry name" value="Sulfite_efflux_TDT"/>
</dbReference>
<protein>
    <recommendedName>
        <fullName evidence="9">Sulfite efflux pump SSU1</fullName>
    </recommendedName>
</protein>
<keyword evidence="4" id="KW-1003">Cell membrane</keyword>
<dbReference type="PANTHER" id="PTHR31686:SF1">
    <property type="entry name" value="SULFITE EFFLUX PUMP SSU1"/>
    <property type="match status" value="1"/>
</dbReference>
<feature type="transmembrane region" description="Helical" evidence="10">
    <location>
        <begin position="132"/>
        <end position="153"/>
    </location>
</feature>
<keyword evidence="6 10" id="KW-1133">Transmembrane helix</keyword>
<reference evidence="11" key="1">
    <citation type="journal article" date="2020" name="Stud. Mycol.">
        <title>101 Dothideomycetes genomes: a test case for predicting lifestyles and emergence of pathogens.</title>
        <authorList>
            <person name="Haridas S."/>
            <person name="Albert R."/>
            <person name="Binder M."/>
            <person name="Bloem J."/>
            <person name="Labutti K."/>
            <person name="Salamov A."/>
            <person name="Andreopoulos B."/>
            <person name="Baker S."/>
            <person name="Barry K."/>
            <person name="Bills G."/>
            <person name="Bluhm B."/>
            <person name="Cannon C."/>
            <person name="Castanera R."/>
            <person name="Culley D."/>
            <person name="Daum C."/>
            <person name="Ezra D."/>
            <person name="Gonzalez J."/>
            <person name="Henrissat B."/>
            <person name="Kuo A."/>
            <person name="Liang C."/>
            <person name="Lipzen A."/>
            <person name="Lutzoni F."/>
            <person name="Magnuson J."/>
            <person name="Mondo S."/>
            <person name="Nolan M."/>
            <person name="Ohm R."/>
            <person name="Pangilinan J."/>
            <person name="Park H.-J."/>
            <person name="Ramirez L."/>
            <person name="Alfaro M."/>
            <person name="Sun H."/>
            <person name="Tritt A."/>
            <person name="Yoshinaga Y."/>
            <person name="Zwiers L.-H."/>
            <person name="Turgeon B."/>
            <person name="Goodwin S."/>
            <person name="Spatafora J."/>
            <person name="Crous P."/>
            <person name="Grigoriev I."/>
        </authorList>
    </citation>
    <scope>NUCLEOTIDE SEQUENCE</scope>
    <source>
        <strain evidence="11">CBS 123094</strain>
    </source>
</reference>
<dbReference type="GO" id="GO:0005886">
    <property type="term" value="C:plasma membrane"/>
    <property type="evidence" value="ECO:0007669"/>
    <property type="project" value="UniProtKB-SubCell"/>
</dbReference>
<evidence type="ECO:0000256" key="7">
    <source>
        <dbReference type="ARBA" id="ARBA00023136"/>
    </source>
</evidence>
<evidence type="ECO:0000313" key="11">
    <source>
        <dbReference type="EMBL" id="KAF1996748.1"/>
    </source>
</evidence>
<feature type="transmembrane region" description="Helical" evidence="10">
    <location>
        <begin position="307"/>
        <end position="327"/>
    </location>
</feature>